<proteinExistence type="predicted"/>
<feature type="domain" description="Beta-ketoacyl synthase-like N-terminal" evidence="2">
    <location>
        <begin position="2"/>
        <end position="213"/>
    </location>
</feature>
<reference evidence="4" key="1">
    <citation type="journal article" date="2019" name="Int. J. Syst. Evol. Microbiol.">
        <title>The Global Catalogue of Microorganisms (GCM) 10K type strain sequencing project: providing services to taxonomists for standard genome sequencing and annotation.</title>
        <authorList>
            <consortium name="The Broad Institute Genomics Platform"/>
            <consortium name="The Broad Institute Genome Sequencing Center for Infectious Disease"/>
            <person name="Wu L."/>
            <person name="Ma J."/>
        </authorList>
    </citation>
    <scope>NUCLEOTIDE SEQUENCE [LARGE SCALE GENOMIC DNA]</scope>
    <source>
        <strain evidence="4">JCM 17695</strain>
    </source>
</reference>
<dbReference type="EMBL" id="JBHTEY010000004">
    <property type="protein sequence ID" value="MFC7617395.1"/>
    <property type="molecule type" value="Genomic_DNA"/>
</dbReference>
<keyword evidence="4" id="KW-1185">Reference proteome</keyword>
<protein>
    <submittedName>
        <fullName evidence="3">Beta-ketoacyl synthase N-terminal-like domain-containing protein</fullName>
    </submittedName>
</protein>
<dbReference type="Pfam" id="PF00109">
    <property type="entry name" value="ketoacyl-synt"/>
    <property type="match status" value="1"/>
</dbReference>
<evidence type="ECO:0000313" key="4">
    <source>
        <dbReference type="Proteomes" id="UP001596512"/>
    </source>
</evidence>
<keyword evidence="1" id="KW-0808">Transferase</keyword>
<gene>
    <name evidence="3" type="ORF">ACFQV2_32235</name>
</gene>
<dbReference type="Gene3D" id="3.40.47.10">
    <property type="match status" value="1"/>
</dbReference>
<organism evidence="3 4">
    <name type="scientific">Actinokineospora soli</name>
    <dbReference type="NCBI Taxonomy" id="1048753"/>
    <lineage>
        <taxon>Bacteria</taxon>
        <taxon>Bacillati</taxon>
        <taxon>Actinomycetota</taxon>
        <taxon>Actinomycetes</taxon>
        <taxon>Pseudonocardiales</taxon>
        <taxon>Pseudonocardiaceae</taxon>
        <taxon>Actinokineospora</taxon>
    </lineage>
</organism>
<dbReference type="SUPFAM" id="SSF53901">
    <property type="entry name" value="Thiolase-like"/>
    <property type="match status" value="2"/>
</dbReference>
<evidence type="ECO:0000259" key="2">
    <source>
        <dbReference type="Pfam" id="PF00109"/>
    </source>
</evidence>
<dbReference type="PANTHER" id="PTHR11712:SF336">
    <property type="entry name" value="3-OXOACYL-[ACYL-CARRIER-PROTEIN] SYNTHASE, MITOCHONDRIAL"/>
    <property type="match status" value="1"/>
</dbReference>
<evidence type="ECO:0000256" key="1">
    <source>
        <dbReference type="ARBA" id="ARBA00022679"/>
    </source>
</evidence>
<dbReference type="InterPro" id="IPR014030">
    <property type="entry name" value="Ketoacyl_synth_N"/>
</dbReference>
<comment type="caution">
    <text evidence="3">The sequence shown here is derived from an EMBL/GenBank/DDBJ whole genome shotgun (WGS) entry which is preliminary data.</text>
</comment>
<name>A0ABW2TXA0_9PSEU</name>
<evidence type="ECO:0000313" key="3">
    <source>
        <dbReference type="EMBL" id="MFC7617395.1"/>
    </source>
</evidence>
<accession>A0ABW2TXA0</accession>
<dbReference type="InterPro" id="IPR000794">
    <property type="entry name" value="Beta-ketoacyl_synthase"/>
</dbReference>
<sequence length="345" mass="35390">MITAWSAVSPFGVGRAAFVDGLHAGRETVADLDREQWAGPDTVACLVPDFTAKDALGKKGTRSMDRATGLAVATVGRMLDDQPAGRETATGDHAALVLGTTTGSAQSMMDFTRDSLTGEKPFFVDPSRFPNTVMNCAAGQCAIWHQLRGPNATVAGGRVAGLHALNYGRRLLLTGRAATALCGAVEEYSAARAWLHRLGGTADTTVLGEGCAMLQVEAAGAERALAEVLSVEFGAFAGDYRDALAACVRRGLDRSGTTAAEVWAVSPCGTAGPAEDEVLAGFAGAVRPDLSGIGDTSGAAAAMQIAAVLALAERDPSAAGRTALVTAVDHEGVVGCTVLRMRGRS</sequence>
<dbReference type="Proteomes" id="UP001596512">
    <property type="component" value="Unassembled WGS sequence"/>
</dbReference>
<dbReference type="PANTHER" id="PTHR11712">
    <property type="entry name" value="POLYKETIDE SYNTHASE-RELATED"/>
    <property type="match status" value="1"/>
</dbReference>
<dbReference type="InterPro" id="IPR016039">
    <property type="entry name" value="Thiolase-like"/>
</dbReference>